<dbReference type="SMR" id="A0A0W0SD28"/>
<reference evidence="2 3" key="1">
    <citation type="submission" date="2015-11" db="EMBL/GenBank/DDBJ databases">
        <title>Genomic analysis of 38 Legionella species identifies large and diverse effector repertoires.</title>
        <authorList>
            <person name="Burstein D."/>
            <person name="Amaro F."/>
            <person name="Zusman T."/>
            <person name="Lifshitz Z."/>
            <person name="Cohen O."/>
            <person name="Gilbert J.A."/>
            <person name="Pupko T."/>
            <person name="Shuman H.A."/>
            <person name="Segal G."/>
        </authorList>
    </citation>
    <scope>NUCLEOTIDE SEQUENCE [LARGE SCALE GENOMIC DNA]</scope>
    <source>
        <strain evidence="2 3">ATCC 43878</strain>
    </source>
</reference>
<dbReference type="Proteomes" id="UP000054742">
    <property type="component" value="Unassembled WGS sequence"/>
</dbReference>
<name>A0A0W0SD28_9GAMM</name>
<dbReference type="EMBL" id="LNXV01000029">
    <property type="protein sequence ID" value="KTC81296.1"/>
    <property type="molecule type" value="Genomic_DNA"/>
</dbReference>
<sequence>MRKYSLRQTANRYLQLDNNGSYRERKQRAYVIQKMIDDLFRIGDVPKSWNNLEQEHIKKLVEHWRKYHLKDATIMRHMTIIRNYLQSIDCPIPNIDNKSLQLNRQRLSGQRLDWKPNIWESFTDSTSQLIMALQTQFGLTFSETFHIKPGIHIKEQKLWITRDIAFNSADRMIPIRNEVQKQILSDLNQLTNGISLIHFLGYKQIRSDWHNTLAKHDLPAKKSWRYLYAKQMYEYLLPLLGNYQTYLLLHDEMGIKSRNTLWSYLHE</sequence>
<dbReference type="InterPro" id="IPR024457">
    <property type="entry name" value="Putative_integrase_N"/>
</dbReference>
<organism evidence="2 3">
    <name type="scientific">Legionella brunensis</name>
    <dbReference type="NCBI Taxonomy" id="29422"/>
    <lineage>
        <taxon>Bacteria</taxon>
        <taxon>Pseudomonadati</taxon>
        <taxon>Pseudomonadota</taxon>
        <taxon>Gammaproteobacteria</taxon>
        <taxon>Legionellales</taxon>
        <taxon>Legionellaceae</taxon>
        <taxon>Legionella</taxon>
    </lineage>
</organism>
<evidence type="ECO:0000259" key="1">
    <source>
        <dbReference type="Pfam" id="PF12834"/>
    </source>
</evidence>
<keyword evidence="3" id="KW-1185">Reference proteome</keyword>
<dbReference type="PATRIC" id="fig|29422.6.peg.1932"/>
<dbReference type="RefSeq" id="WP_010652807.1">
    <property type="nucleotide sequence ID" value="NZ_CAAAHU010000002.1"/>
</dbReference>
<dbReference type="Pfam" id="PF12834">
    <property type="entry name" value="Phage_int_SAM_2"/>
    <property type="match status" value="1"/>
</dbReference>
<dbReference type="OrthoDB" id="5640382at2"/>
<evidence type="ECO:0000313" key="3">
    <source>
        <dbReference type="Proteomes" id="UP000054742"/>
    </source>
</evidence>
<accession>A0A0W0SD28</accession>
<dbReference type="STRING" id="29422.Lbru_1816"/>
<protein>
    <submittedName>
        <fullName evidence="2">Putative integrase</fullName>
    </submittedName>
</protein>
<proteinExistence type="predicted"/>
<evidence type="ECO:0000313" key="2">
    <source>
        <dbReference type="EMBL" id="KTC81296.1"/>
    </source>
</evidence>
<comment type="caution">
    <text evidence="2">The sequence shown here is derived from an EMBL/GenBank/DDBJ whole genome shotgun (WGS) entry which is preliminary data.</text>
</comment>
<feature type="domain" description="Putative integrase N-terminal" evidence="1">
    <location>
        <begin position="14"/>
        <end position="86"/>
    </location>
</feature>
<dbReference type="AlphaFoldDB" id="A0A0W0SD28"/>
<gene>
    <name evidence="2" type="ORF">Lbru_1816</name>
</gene>